<protein>
    <recommendedName>
        <fullName evidence="4">Antitoxin</fullName>
    </recommendedName>
</protein>
<sequence length="53" mass="5941">MGKLSELLRGWQRGRAAYGSAAAPQPFELDVPDDLRRAVDDENERRAADEPED</sequence>
<organism evidence="2 3">
    <name type="scientific">Nocardioides hankookensis</name>
    <dbReference type="NCBI Taxonomy" id="443157"/>
    <lineage>
        <taxon>Bacteria</taxon>
        <taxon>Bacillati</taxon>
        <taxon>Actinomycetota</taxon>
        <taxon>Actinomycetes</taxon>
        <taxon>Propionibacteriales</taxon>
        <taxon>Nocardioidaceae</taxon>
        <taxon>Nocardioides</taxon>
    </lineage>
</organism>
<feature type="compositionally biased region" description="Basic and acidic residues" evidence="1">
    <location>
        <begin position="33"/>
        <end position="53"/>
    </location>
</feature>
<keyword evidence="3" id="KW-1185">Reference proteome</keyword>
<evidence type="ECO:0008006" key="4">
    <source>
        <dbReference type="Google" id="ProtNLM"/>
    </source>
</evidence>
<dbReference type="Proteomes" id="UP001596135">
    <property type="component" value="Unassembled WGS sequence"/>
</dbReference>
<comment type="caution">
    <text evidence="2">The sequence shown here is derived from an EMBL/GenBank/DDBJ whole genome shotgun (WGS) entry which is preliminary data.</text>
</comment>
<gene>
    <name evidence="2" type="ORF">ACFPYL_08965</name>
</gene>
<accession>A0ABW1LJE9</accession>
<evidence type="ECO:0000256" key="1">
    <source>
        <dbReference type="SAM" id="MobiDB-lite"/>
    </source>
</evidence>
<dbReference type="EMBL" id="JBHSRJ010000004">
    <property type="protein sequence ID" value="MFC6043203.1"/>
    <property type="molecule type" value="Genomic_DNA"/>
</dbReference>
<evidence type="ECO:0000313" key="2">
    <source>
        <dbReference type="EMBL" id="MFC6043203.1"/>
    </source>
</evidence>
<name>A0ABW1LJE9_9ACTN</name>
<evidence type="ECO:0000313" key="3">
    <source>
        <dbReference type="Proteomes" id="UP001596135"/>
    </source>
</evidence>
<reference evidence="3" key="1">
    <citation type="journal article" date="2019" name="Int. J. Syst. Evol. Microbiol.">
        <title>The Global Catalogue of Microorganisms (GCM) 10K type strain sequencing project: providing services to taxonomists for standard genome sequencing and annotation.</title>
        <authorList>
            <consortium name="The Broad Institute Genomics Platform"/>
            <consortium name="The Broad Institute Genome Sequencing Center for Infectious Disease"/>
            <person name="Wu L."/>
            <person name="Ma J."/>
        </authorList>
    </citation>
    <scope>NUCLEOTIDE SEQUENCE [LARGE SCALE GENOMIC DNA]</scope>
    <source>
        <strain evidence="3">CCUG 54522</strain>
    </source>
</reference>
<dbReference type="RefSeq" id="WP_379153071.1">
    <property type="nucleotide sequence ID" value="NZ_JBHSRJ010000004.1"/>
</dbReference>
<proteinExistence type="predicted"/>
<feature type="region of interest" description="Disordered" evidence="1">
    <location>
        <begin position="16"/>
        <end position="53"/>
    </location>
</feature>